<reference evidence="4" key="1">
    <citation type="journal article" date="2023" name="bioRxiv">
        <title>Scaffold-level genome assemblies of two parasitoid biocontrol wasps reveal the parthenogenesis mechanism and an associated novel virus.</title>
        <authorList>
            <person name="Inwood S."/>
            <person name="Skelly J."/>
            <person name="Guhlin J."/>
            <person name="Harrop T."/>
            <person name="Goldson S."/>
            <person name="Dearden P."/>
        </authorList>
    </citation>
    <scope>NUCLEOTIDE SEQUENCE</scope>
    <source>
        <strain evidence="4">Lincoln</strain>
        <tissue evidence="4">Whole body</tissue>
    </source>
</reference>
<dbReference type="Pfam" id="PF00379">
    <property type="entry name" value="Chitin_bind_4"/>
    <property type="match status" value="1"/>
</dbReference>
<keyword evidence="3" id="KW-0732">Signal</keyword>
<dbReference type="AlphaFoldDB" id="A0AA39KNU4"/>
<keyword evidence="1 2" id="KW-0193">Cuticle</keyword>
<dbReference type="GO" id="GO:0008010">
    <property type="term" value="F:structural constituent of chitin-based larval cuticle"/>
    <property type="evidence" value="ECO:0007669"/>
    <property type="project" value="TreeGrafter"/>
</dbReference>
<feature type="chain" id="PRO_5041426971" evidence="3">
    <location>
        <begin position="17"/>
        <end position="163"/>
    </location>
</feature>
<reference evidence="4" key="2">
    <citation type="submission" date="2023-03" db="EMBL/GenBank/DDBJ databases">
        <authorList>
            <person name="Inwood S.N."/>
            <person name="Skelly J.G."/>
            <person name="Guhlin J."/>
            <person name="Harrop T.W.R."/>
            <person name="Goldson S.G."/>
            <person name="Dearden P.K."/>
        </authorList>
    </citation>
    <scope>NUCLEOTIDE SEQUENCE</scope>
    <source>
        <strain evidence="4">Lincoln</strain>
        <tissue evidence="4">Whole body</tissue>
    </source>
</reference>
<organism evidence="4 5">
    <name type="scientific">Microctonus hyperodae</name>
    <name type="common">Parasitoid wasp</name>
    <dbReference type="NCBI Taxonomy" id="165561"/>
    <lineage>
        <taxon>Eukaryota</taxon>
        <taxon>Metazoa</taxon>
        <taxon>Ecdysozoa</taxon>
        <taxon>Arthropoda</taxon>
        <taxon>Hexapoda</taxon>
        <taxon>Insecta</taxon>
        <taxon>Pterygota</taxon>
        <taxon>Neoptera</taxon>
        <taxon>Endopterygota</taxon>
        <taxon>Hymenoptera</taxon>
        <taxon>Apocrita</taxon>
        <taxon>Ichneumonoidea</taxon>
        <taxon>Braconidae</taxon>
        <taxon>Euphorinae</taxon>
        <taxon>Microctonus</taxon>
    </lineage>
</organism>
<name>A0AA39KNU4_MICHY</name>
<proteinExistence type="predicted"/>
<dbReference type="PROSITE" id="PS51155">
    <property type="entry name" value="CHIT_BIND_RR_2"/>
    <property type="match status" value="1"/>
</dbReference>
<protein>
    <submittedName>
        <fullName evidence="4">Uncharacterized protein</fullName>
    </submittedName>
</protein>
<dbReference type="PANTHER" id="PTHR10380">
    <property type="entry name" value="CUTICLE PROTEIN"/>
    <property type="match status" value="1"/>
</dbReference>
<dbReference type="InterPro" id="IPR000618">
    <property type="entry name" value="Insect_cuticle"/>
</dbReference>
<evidence type="ECO:0000313" key="5">
    <source>
        <dbReference type="Proteomes" id="UP001168972"/>
    </source>
</evidence>
<dbReference type="GO" id="GO:0062129">
    <property type="term" value="C:chitin-based extracellular matrix"/>
    <property type="evidence" value="ECO:0007669"/>
    <property type="project" value="TreeGrafter"/>
</dbReference>
<dbReference type="EMBL" id="JAQQBR010001831">
    <property type="protein sequence ID" value="KAK0168370.1"/>
    <property type="molecule type" value="Genomic_DNA"/>
</dbReference>
<gene>
    <name evidence="4" type="ORF">PV327_002178</name>
</gene>
<evidence type="ECO:0000313" key="4">
    <source>
        <dbReference type="EMBL" id="KAK0168370.1"/>
    </source>
</evidence>
<sequence>MWKFIFLSLYISIVYGAKLSVKPVYGQVQVPVQSSQFPVVQGTDTPIGIVQQEFEVNPDGSYHNVWESENGIKVQEEGTVKVITKDTVAQVVNGKVAYTDNDGTPFVLTYTADENGFQPQGEHLPTSPPIPQAIVRALEYIAAHPYVEPESFNNYDNPAVEVN</sequence>
<evidence type="ECO:0000256" key="1">
    <source>
        <dbReference type="ARBA" id="ARBA00022460"/>
    </source>
</evidence>
<dbReference type="InterPro" id="IPR050468">
    <property type="entry name" value="Cuticle_Struct_Prot"/>
</dbReference>
<dbReference type="InterPro" id="IPR031311">
    <property type="entry name" value="CHIT_BIND_RR_consensus"/>
</dbReference>
<keyword evidence="5" id="KW-1185">Reference proteome</keyword>
<dbReference type="PROSITE" id="PS00233">
    <property type="entry name" value="CHIT_BIND_RR_1"/>
    <property type="match status" value="1"/>
</dbReference>
<feature type="signal peptide" evidence="3">
    <location>
        <begin position="1"/>
        <end position="16"/>
    </location>
</feature>
<dbReference type="PANTHER" id="PTHR10380:SF173">
    <property type="entry name" value="CUTICULAR PROTEIN 47EF, ISOFORM C-RELATED"/>
    <property type="match status" value="1"/>
</dbReference>
<dbReference type="Proteomes" id="UP001168972">
    <property type="component" value="Unassembled WGS sequence"/>
</dbReference>
<accession>A0AA39KNU4</accession>
<evidence type="ECO:0000256" key="3">
    <source>
        <dbReference type="SAM" id="SignalP"/>
    </source>
</evidence>
<comment type="caution">
    <text evidence="4">The sequence shown here is derived from an EMBL/GenBank/DDBJ whole genome shotgun (WGS) entry which is preliminary data.</text>
</comment>
<evidence type="ECO:0000256" key="2">
    <source>
        <dbReference type="PROSITE-ProRule" id="PRU00497"/>
    </source>
</evidence>